<dbReference type="InterPro" id="IPR026928">
    <property type="entry name" value="FAX/IsoI-like"/>
</dbReference>
<dbReference type="InterPro" id="IPR050931">
    <property type="entry name" value="Mito_Protein_Transport_Metaxin"/>
</dbReference>
<sequence length="252" mass="28716">MTLGKTFEYVGRIMMVQLFGWGPAFGCHSPSPYVMKSMMQLDMLGVAYTTHIADLEEAPYQKAPYVKVDGKIVADSAFIRRYFENKLGKDLDEGLSKAERATAWALERMVESEMGLMLLHERWLKDENFERGPAIFFADIPEGMRAPIIEDVLGKLAMRVDMQGLSRFPESDRVILFENAVRALSDFLDDKEYMFGDRLTAVDATTYSFVHSCMSDIFVSPMRDVILGYDNLIAYEKRVGQCCFNTNKWAAE</sequence>
<dbReference type="SFLD" id="SFLDG01200">
    <property type="entry name" value="SUF1.1"/>
    <property type="match status" value="1"/>
</dbReference>
<feature type="domain" description="Metaxin glutathione S-transferase" evidence="1">
    <location>
        <begin position="178"/>
        <end position="239"/>
    </location>
</feature>
<dbReference type="InterPro" id="IPR033468">
    <property type="entry name" value="Metaxin_GST"/>
</dbReference>
<dbReference type="EMBL" id="JBHTBR010000005">
    <property type="protein sequence ID" value="MFC7291749.1"/>
    <property type="molecule type" value="Genomic_DNA"/>
</dbReference>
<dbReference type="SFLD" id="SFLDS00019">
    <property type="entry name" value="Glutathione_Transferase_(cytos"/>
    <property type="match status" value="1"/>
</dbReference>
<comment type="caution">
    <text evidence="3">The sequence shown here is derived from an EMBL/GenBank/DDBJ whole genome shotgun (WGS) entry which is preliminary data.</text>
</comment>
<dbReference type="PANTHER" id="PTHR12289:SF41">
    <property type="entry name" value="FAILED AXON CONNECTIONS-RELATED"/>
    <property type="match status" value="1"/>
</dbReference>
<dbReference type="CDD" id="cd03193">
    <property type="entry name" value="GST_C_Metaxin"/>
    <property type="match status" value="1"/>
</dbReference>
<organism evidence="3 4">
    <name type="scientific">Hirschia litorea</name>
    <dbReference type="NCBI Taxonomy" id="1199156"/>
    <lineage>
        <taxon>Bacteria</taxon>
        <taxon>Pseudomonadati</taxon>
        <taxon>Pseudomonadota</taxon>
        <taxon>Alphaproteobacteria</taxon>
        <taxon>Hyphomonadales</taxon>
        <taxon>Hyphomonadaceae</taxon>
        <taxon>Hirschia</taxon>
    </lineage>
</organism>
<dbReference type="SFLD" id="SFLDG01180">
    <property type="entry name" value="SUF1"/>
    <property type="match status" value="1"/>
</dbReference>
<dbReference type="InterPro" id="IPR036249">
    <property type="entry name" value="Thioredoxin-like_sf"/>
</dbReference>
<dbReference type="Gene3D" id="3.40.30.10">
    <property type="entry name" value="Glutaredoxin"/>
    <property type="match status" value="1"/>
</dbReference>
<name>A0ABW2IKR6_9PROT</name>
<dbReference type="Proteomes" id="UP001596492">
    <property type="component" value="Unassembled WGS sequence"/>
</dbReference>
<gene>
    <name evidence="3" type="ORF">ACFQS8_09000</name>
</gene>
<evidence type="ECO:0000313" key="3">
    <source>
        <dbReference type="EMBL" id="MFC7291749.1"/>
    </source>
</evidence>
<dbReference type="InterPro" id="IPR036282">
    <property type="entry name" value="Glutathione-S-Trfase_C_sf"/>
</dbReference>
<proteinExistence type="predicted"/>
<evidence type="ECO:0000259" key="1">
    <source>
        <dbReference type="Pfam" id="PF17171"/>
    </source>
</evidence>
<dbReference type="PANTHER" id="PTHR12289">
    <property type="entry name" value="METAXIN RELATED"/>
    <property type="match status" value="1"/>
</dbReference>
<protein>
    <submittedName>
        <fullName evidence="3">Glutathione S-transferase family protein</fullName>
    </submittedName>
</protein>
<dbReference type="RefSeq" id="WP_382166990.1">
    <property type="nucleotide sequence ID" value="NZ_JBHTBR010000005.1"/>
</dbReference>
<dbReference type="Pfam" id="PF17172">
    <property type="entry name" value="GST_N_4"/>
    <property type="match status" value="1"/>
</dbReference>
<evidence type="ECO:0000259" key="2">
    <source>
        <dbReference type="Pfam" id="PF17172"/>
    </source>
</evidence>
<accession>A0ABW2IKR6</accession>
<dbReference type="Pfam" id="PF17171">
    <property type="entry name" value="GST_C_6"/>
    <property type="match status" value="1"/>
</dbReference>
<dbReference type="Gene3D" id="1.20.1050.10">
    <property type="match status" value="1"/>
</dbReference>
<keyword evidence="4" id="KW-1185">Reference proteome</keyword>
<evidence type="ECO:0000313" key="4">
    <source>
        <dbReference type="Proteomes" id="UP001596492"/>
    </source>
</evidence>
<dbReference type="SUPFAM" id="SSF52833">
    <property type="entry name" value="Thioredoxin-like"/>
    <property type="match status" value="1"/>
</dbReference>
<dbReference type="InterPro" id="IPR040079">
    <property type="entry name" value="Glutathione_S-Trfase"/>
</dbReference>
<feature type="domain" description="Thioredoxin-like fold" evidence="2">
    <location>
        <begin position="32"/>
        <end position="128"/>
    </location>
</feature>
<reference evidence="4" key="1">
    <citation type="journal article" date="2019" name="Int. J. Syst. Evol. Microbiol.">
        <title>The Global Catalogue of Microorganisms (GCM) 10K type strain sequencing project: providing services to taxonomists for standard genome sequencing and annotation.</title>
        <authorList>
            <consortium name="The Broad Institute Genomics Platform"/>
            <consortium name="The Broad Institute Genome Sequencing Center for Infectious Disease"/>
            <person name="Wu L."/>
            <person name="Ma J."/>
        </authorList>
    </citation>
    <scope>NUCLEOTIDE SEQUENCE [LARGE SCALE GENOMIC DNA]</scope>
    <source>
        <strain evidence="4">CCUG 51308</strain>
    </source>
</reference>
<dbReference type="InterPro" id="IPR012336">
    <property type="entry name" value="Thioredoxin-like_fold"/>
</dbReference>
<dbReference type="SUPFAM" id="SSF47616">
    <property type="entry name" value="GST C-terminal domain-like"/>
    <property type="match status" value="1"/>
</dbReference>